<gene>
    <name evidence="2" type="ORF">Adt_36838</name>
</gene>
<evidence type="ECO:0000313" key="3">
    <source>
        <dbReference type="Proteomes" id="UP001604336"/>
    </source>
</evidence>
<feature type="region of interest" description="Disordered" evidence="1">
    <location>
        <begin position="67"/>
        <end position="98"/>
    </location>
</feature>
<evidence type="ECO:0000256" key="1">
    <source>
        <dbReference type="SAM" id="MobiDB-lite"/>
    </source>
</evidence>
<feature type="compositionally biased region" description="Polar residues" evidence="1">
    <location>
        <begin position="67"/>
        <end position="87"/>
    </location>
</feature>
<keyword evidence="3" id="KW-1185">Reference proteome</keyword>
<dbReference type="EMBL" id="JBFOLK010000011">
    <property type="protein sequence ID" value="KAL2476102.1"/>
    <property type="molecule type" value="Genomic_DNA"/>
</dbReference>
<name>A0ABD1QIQ1_9LAMI</name>
<protein>
    <submittedName>
        <fullName evidence="2">Uncharacterized protein</fullName>
    </submittedName>
</protein>
<sequence length="206" mass="23438">MSTNSSKCTMTDEFRNLDADNNSSFKSQIQDSKLEALLQKIGSEFLLANLKNLGTFWSGFSNNADSTAGSVTSTETNKITSQKNPEGSLSMHVPNGTQVNQDMNTLPREDYNGGHHLDSSSTWVANLNYKLYTKKNIIEERSLTSHRSRRQAQNFHEDEQENSRFDSSYVHPKLPDYDDLVTKFTNLKKKCSQKNSNNRGLLQWMR</sequence>
<feature type="region of interest" description="Disordered" evidence="1">
    <location>
        <begin position="143"/>
        <end position="170"/>
    </location>
</feature>
<evidence type="ECO:0000313" key="2">
    <source>
        <dbReference type="EMBL" id="KAL2476102.1"/>
    </source>
</evidence>
<dbReference type="AlphaFoldDB" id="A0ABD1QIQ1"/>
<dbReference type="Proteomes" id="UP001604336">
    <property type="component" value="Unassembled WGS sequence"/>
</dbReference>
<organism evidence="2 3">
    <name type="scientific">Abeliophyllum distichum</name>
    <dbReference type="NCBI Taxonomy" id="126358"/>
    <lineage>
        <taxon>Eukaryota</taxon>
        <taxon>Viridiplantae</taxon>
        <taxon>Streptophyta</taxon>
        <taxon>Embryophyta</taxon>
        <taxon>Tracheophyta</taxon>
        <taxon>Spermatophyta</taxon>
        <taxon>Magnoliopsida</taxon>
        <taxon>eudicotyledons</taxon>
        <taxon>Gunneridae</taxon>
        <taxon>Pentapetalae</taxon>
        <taxon>asterids</taxon>
        <taxon>lamiids</taxon>
        <taxon>Lamiales</taxon>
        <taxon>Oleaceae</taxon>
        <taxon>Forsythieae</taxon>
        <taxon>Abeliophyllum</taxon>
    </lineage>
</organism>
<accession>A0ABD1QIQ1</accession>
<comment type="caution">
    <text evidence="2">The sequence shown here is derived from an EMBL/GenBank/DDBJ whole genome shotgun (WGS) entry which is preliminary data.</text>
</comment>
<proteinExistence type="predicted"/>
<feature type="compositionally biased region" description="Basic and acidic residues" evidence="1">
    <location>
        <begin position="155"/>
        <end position="164"/>
    </location>
</feature>
<reference evidence="3" key="1">
    <citation type="submission" date="2024-07" db="EMBL/GenBank/DDBJ databases">
        <title>Two chromosome-level genome assemblies of Korean endemic species Abeliophyllum distichum and Forsythia ovata (Oleaceae).</title>
        <authorList>
            <person name="Jang H."/>
        </authorList>
    </citation>
    <scope>NUCLEOTIDE SEQUENCE [LARGE SCALE GENOMIC DNA]</scope>
</reference>